<proteinExistence type="predicted"/>
<organism evidence="1 2">
    <name type="scientific">Ditylenchus destructor</name>
    <dbReference type="NCBI Taxonomy" id="166010"/>
    <lineage>
        <taxon>Eukaryota</taxon>
        <taxon>Metazoa</taxon>
        <taxon>Ecdysozoa</taxon>
        <taxon>Nematoda</taxon>
        <taxon>Chromadorea</taxon>
        <taxon>Rhabditida</taxon>
        <taxon>Tylenchina</taxon>
        <taxon>Tylenchomorpha</taxon>
        <taxon>Sphaerularioidea</taxon>
        <taxon>Anguinidae</taxon>
        <taxon>Anguininae</taxon>
        <taxon>Ditylenchus</taxon>
    </lineage>
</organism>
<comment type="caution">
    <text evidence="1">The sequence shown here is derived from an EMBL/GenBank/DDBJ whole genome shotgun (WGS) entry which is preliminary data.</text>
</comment>
<gene>
    <name evidence="1" type="ORF">DdX_08499</name>
</gene>
<dbReference type="Proteomes" id="UP001201812">
    <property type="component" value="Unassembled WGS sequence"/>
</dbReference>
<reference evidence="1" key="1">
    <citation type="submission" date="2022-01" db="EMBL/GenBank/DDBJ databases">
        <title>Genome Sequence Resource for Two Populations of Ditylenchus destructor, the Migratory Endoparasitic Phytonematode.</title>
        <authorList>
            <person name="Zhang H."/>
            <person name="Lin R."/>
            <person name="Xie B."/>
        </authorList>
    </citation>
    <scope>NUCLEOTIDE SEQUENCE</scope>
    <source>
        <strain evidence="1">BazhouSP</strain>
    </source>
</reference>
<name>A0AAD4N5I6_9BILA</name>
<protein>
    <submittedName>
        <fullName evidence="1">Uncharacterized protein</fullName>
    </submittedName>
</protein>
<keyword evidence="2" id="KW-1185">Reference proteome</keyword>
<dbReference type="EMBL" id="JAKKPZ010000013">
    <property type="protein sequence ID" value="KAI1714404.1"/>
    <property type="molecule type" value="Genomic_DNA"/>
</dbReference>
<sequence>MHSLFMDSGALMRRQPAKDTSGPLPWTFLGSALPPTRPETAVFDIVGHAVWPRDERASRLRAVPVPLALVCKILSHMYTLHCLCQLLLRTSIHSFRGLDRSQKLASY</sequence>
<evidence type="ECO:0000313" key="1">
    <source>
        <dbReference type="EMBL" id="KAI1714404.1"/>
    </source>
</evidence>
<dbReference type="AlphaFoldDB" id="A0AAD4N5I6"/>
<evidence type="ECO:0000313" key="2">
    <source>
        <dbReference type="Proteomes" id="UP001201812"/>
    </source>
</evidence>
<accession>A0AAD4N5I6</accession>